<dbReference type="PANTHER" id="PTHR42904:SF6">
    <property type="entry name" value="NAD-CAPPED RNA HYDROLASE NUDT12"/>
    <property type="match status" value="1"/>
</dbReference>
<evidence type="ECO:0000256" key="2">
    <source>
        <dbReference type="ARBA" id="ARBA00001947"/>
    </source>
</evidence>
<dbReference type="GO" id="GO:0035529">
    <property type="term" value="F:NADH pyrophosphatase activity"/>
    <property type="evidence" value="ECO:0007669"/>
    <property type="project" value="TreeGrafter"/>
</dbReference>
<keyword evidence="5" id="KW-0479">Metal-binding</keyword>
<keyword evidence="6 10" id="KW-0378">Hydrolase</keyword>
<dbReference type="OrthoDB" id="9791656at2"/>
<evidence type="ECO:0000256" key="3">
    <source>
        <dbReference type="ARBA" id="ARBA00009595"/>
    </source>
</evidence>
<proteinExistence type="inferred from homology"/>
<dbReference type="InterPro" id="IPR049734">
    <property type="entry name" value="NudC-like_C"/>
</dbReference>
<name>A0A437H1Y5_9SPHN</name>
<dbReference type="GO" id="GO:0046872">
    <property type="term" value="F:metal ion binding"/>
    <property type="evidence" value="ECO:0007669"/>
    <property type="project" value="UniProtKB-KW"/>
</dbReference>
<keyword evidence="13" id="KW-1185">Reference proteome</keyword>
<dbReference type="GO" id="GO:0005829">
    <property type="term" value="C:cytosol"/>
    <property type="evidence" value="ECO:0007669"/>
    <property type="project" value="TreeGrafter"/>
</dbReference>
<dbReference type="Gene3D" id="3.90.79.10">
    <property type="entry name" value="Nucleoside Triphosphate Pyrophosphohydrolase"/>
    <property type="match status" value="1"/>
</dbReference>
<dbReference type="InterPro" id="IPR015376">
    <property type="entry name" value="Znr_NADH_PPase"/>
</dbReference>
<dbReference type="Pfam" id="PF09297">
    <property type="entry name" value="Zn_ribbon_NUD"/>
    <property type="match status" value="1"/>
</dbReference>
<evidence type="ECO:0000256" key="1">
    <source>
        <dbReference type="ARBA" id="ARBA00001946"/>
    </source>
</evidence>
<keyword evidence="8" id="KW-0520">NAD</keyword>
<comment type="caution">
    <text evidence="12">The sequence shown here is derived from an EMBL/GenBank/DDBJ whole genome shotgun (WGS) entry which is preliminary data.</text>
</comment>
<gene>
    <name evidence="12" type="ORF">EKN06_05020</name>
</gene>
<dbReference type="GO" id="GO:0019677">
    <property type="term" value="P:NAD+ catabolic process"/>
    <property type="evidence" value="ECO:0007669"/>
    <property type="project" value="TreeGrafter"/>
</dbReference>
<dbReference type="EMBL" id="RXOL01000001">
    <property type="protein sequence ID" value="RVQ69532.1"/>
    <property type="molecule type" value="Genomic_DNA"/>
</dbReference>
<dbReference type="Proteomes" id="UP000283003">
    <property type="component" value="Unassembled WGS sequence"/>
</dbReference>
<dbReference type="InterPro" id="IPR020084">
    <property type="entry name" value="NUDIX_hydrolase_CS"/>
</dbReference>
<dbReference type="SUPFAM" id="SSF55811">
    <property type="entry name" value="Nudix"/>
    <property type="match status" value="1"/>
</dbReference>
<comment type="similarity">
    <text evidence="3">Belongs to the Nudix hydrolase family. NudC subfamily.</text>
</comment>
<dbReference type="Pfam" id="PF00293">
    <property type="entry name" value="NUDIX"/>
    <property type="match status" value="1"/>
</dbReference>
<evidence type="ECO:0000313" key="13">
    <source>
        <dbReference type="Proteomes" id="UP000283003"/>
    </source>
</evidence>
<dbReference type="PANTHER" id="PTHR42904">
    <property type="entry name" value="NUDIX HYDROLASE, NUDC SUBFAMILY"/>
    <property type="match status" value="1"/>
</dbReference>
<evidence type="ECO:0000256" key="7">
    <source>
        <dbReference type="ARBA" id="ARBA00022842"/>
    </source>
</evidence>
<sequence>MTTMITQLDRADHIRADPDALASYMGMRARLLRLEGLLPVLADDGGLTWDSLADADDDAELVFLGIDGDRGCFATVPRMPVRDERRQFMAAMMSMHDGQFGIFAGARSIVDWHARHRFCAQCGSHTSLTKGGWQRMCLNDTCGAQHFPRVDPVTIMTVEHRAEDGSRRLLLGRGLGFPEGLYSALAGFVEPGETIEEAVRREVMEEAGLPVAQVRYLSSQPWPMQSQLMIGCAAVTFHDRIVIDRTELADARWFDEGEVRDAMSGRAASFNPPPRYAIAHRLIRMWLDAG</sequence>
<evidence type="ECO:0000256" key="4">
    <source>
        <dbReference type="ARBA" id="ARBA00012381"/>
    </source>
</evidence>
<dbReference type="GO" id="GO:0006742">
    <property type="term" value="P:NADP+ catabolic process"/>
    <property type="evidence" value="ECO:0007669"/>
    <property type="project" value="TreeGrafter"/>
</dbReference>
<dbReference type="CDD" id="cd03429">
    <property type="entry name" value="NUDIX_NADH_pyrophosphatase_Nudt13"/>
    <property type="match status" value="1"/>
</dbReference>
<dbReference type="AlphaFoldDB" id="A0A437H1Y5"/>
<dbReference type="InterPro" id="IPR020476">
    <property type="entry name" value="Nudix_hydrolase"/>
</dbReference>
<comment type="cofactor">
    <cofactor evidence="2">
        <name>Zn(2+)</name>
        <dbReference type="ChEBI" id="CHEBI:29105"/>
    </cofactor>
</comment>
<protein>
    <recommendedName>
        <fullName evidence="4">NAD(+) diphosphatase</fullName>
        <ecNumber evidence="4">3.6.1.22</ecNumber>
    </recommendedName>
</protein>
<dbReference type="NCBIfam" id="NF001299">
    <property type="entry name" value="PRK00241.1"/>
    <property type="match status" value="1"/>
</dbReference>
<evidence type="ECO:0000313" key="12">
    <source>
        <dbReference type="EMBL" id="RVQ69532.1"/>
    </source>
</evidence>
<comment type="cofactor">
    <cofactor evidence="1">
        <name>Mg(2+)</name>
        <dbReference type="ChEBI" id="CHEBI:18420"/>
    </cofactor>
</comment>
<keyword evidence="7" id="KW-0460">Magnesium</keyword>
<accession>A0A437H1Y5</accession>
<dbReference type="InterPro" id="IPR000086">
    <property type="entry name" value="NUDIX_hydrolase_dom"/>
</dbReference>
<comment type="catalytic activity">
    <reaction evidence="9">
        <text>a 5'-end NAD(+)-phospho-ribonucleoside in mRNA + H2O = a 5'-end phospho-adenosine-phospho-ribonucleoside in mRNA + beta-nicotinamide D-ribonucleotide + 2 H(+)</text>
        <dbReference type="Rhea" id="RHEA:60876"/>
        <dbReference type="Rhea" id="RHEA-COMP:15698"/>
        <dbReference type="Rhea" id="RHEA-COMP:15719"/>
        <dbReference type="ChEBI" id="CHEBI:14649"/>
        <dbReference type="ChEBI" id="CHEBI:15377"/>
        <dbReference type="ChEBI" id="CHEBI:15378"/>
        <dbReference type="ChEBI" id="CHEBI:144029"/>
        <dbReference type="ChEBI" id="CHEBI:144051"/>
    </reaction>
    <physiologicalReaction direction="left-to-right" evidence="9">
        <dbReference type="Rhea" id="RHEA:60877"/>
    </physiologicalReaction>
</comment>
<dbReference type="InterPro" id="IPR015797">
    <property type="entry name" value="NUDIX_hydrolase-like_dom_sf"/>
</dbReference>
<dbReference type="Gene3D" id="3.90.79.20">
    <property type="match status" value="1"/>
</dbReference>
<dbReference type="PROSITE" id="PS51462">
    <property type="entry name" value="NUDIX"/>
    <property type="match status" value="1"/>
</dbReference>
<organism evidence="12 13">
    <name type="scientific">Croceicoccus ponticola</name>
    <dbReference type="NCBI Taxonomy" id="2217664"/>
    <lineage>
        <taxon>Bacteria</taxon>
        <taxon>Pseudomonadati</taxon>
        <taxon>Pseudomonadota</taxon>
        <taxon>Alphaproteobacteria</taxon>
        <taxon>Sphingomonadales</taxon>
        <taxon>Erythrobacteraceae</taxon>
        <taxon>Croceicoccus</taxon>
    </lineage>
</organism>
<dbReference type="GO" id="GO:0110153">
    <property type="term" value="F:RNA NAD-cap (NMN-forming) hydrolase activity"/>
    <property type="evidence" value="ECO:0007669"/>
    <property type="project" value="RHEA"/>
</dbReference>
<evidence type="ECO:0000256" key="8">
    <source>
        <dbReference type="ARBA" id="ARBA00023027"/>
    </source>
</evidence>
<dbReference type="InterPro" id="IPR050241">
    <property type="entry name" value="NAD-cap_RNA_hydrolase_NudC"/>
</dbReference>
<evidence type="ECO:0000256" key="6">
    <source>
        <dbReference type="ARBA" id="ARBA00022801"/>
    </source>
</evidence>
<dbReference type="PROSITE" id="PS00893">
    <property type="entry name" value="NUDIX_BOX"/>
    <property type="match status" value="1"/>
</dbReference>
<evidence type="ECO:0000256" key="10">
    <source>
        <dbReference type="RuleBase" id="RU003476"/>
    </source>
</evidence>
<evidence type="ECO:0000256" key="5">
    <source>
        <dbReference type="ARBA" id="ARBA00022723"/>
    </source>
</evidence>
<dbReference type="PRINTS" id="PR00502">
    <property type="entry name" value="NUDIXFAMILY"/>
</dbReference>
<evidence type="ECO:0000259" key="11">
    <source>
        <dbReference type="PROSITE" id="PS51462"/>
    </source>
</evidence>
<dbReference type="EC" id="3.6.1.22" evidence="4"/>
<feature type="domain" description="Nudix hydrolase" evidence="11">
    <location>
        <begin position="148"/>
        <end position="276"/>
    </location>
</feature>
<evidence type="ECO:0000256" key="9">
    <source>
        <dbReference type="ARBA" id="ARBA00023679"/>
    </source>
</evidence>
<reference evidence="12 13" key="1">
    <citation type="submission" date="2018-12" db="EMBL/GenBank/DDBJ databases">
        <title>Croceicoccus ponticola sp. nov., a lipolytic bacterium isolated from seawater.</title>
        <authorList>
            <person name="Yoon J.-H."/>
        </authorList>
    </citation>
    <scope>NUCLEOTIDE SEQUENCE [LARGE SCALE GENOMIC DNA]</scope>
    <source>
        <strain evidence="12 13">GM-16</strain>
    </source>
</reference>